<name>A0A7S1A6H9_NOCSC</name>
<protein>
    <submittedName>
        <fullName evidence="1">Uncharacterized protein</fullName>
    </submittedName>
</protein>
<gene>
    <name evidence="1" type="ORF">NSCI0253_LOCUS18318</name>
</gene>
<reference evidence="1" key="1">
    <citation type="submission" date="2021-01" db="EMBL/GenBank/DDBJ databases">
        <authorList>
            <person name="Corre E."/>
            <person name="Pelletier E."/>
            <person name="Niang G."/>
            <person name="Scheremetjew M."/>
            <person name="Finn R."/>
            <person name="Kale V."/>
            <person name="Holt S."/>
            <person name="Cochrane G."/>
            <person name="Meng A."/>
            <person name="Brown T."/>
            <person name="Cohen L."/>
        </authorList>
    </citation>
    <scope>NUCLEOTIDE SEQUENCE</scope>
</reference>
<proteinExistence type="predicted"/>
<sequence length="118" mass="14055">MNRPEPPEQVQRAFGTLEHFYGSDEWQQWGYHHHATKMLDLSVWASFKEPLKRYIRDFDGDAEYYRVKTKVASVKMFFGYQLGVTDSFHSVEFGALSLSRLRMKQKYDSQLSKFLLYE</sequence>
<dbReference type="EMBL" id="HBFQ01025881">
    <property type="protein sequence ID" value="CAD8843968.1"/>
    <property type="molecule type" value="Transcribed_RNA"/>
</dbReference>
<organism evidence="1">
    <name type="scientific">Noctiluca scintillans</name>
    <name type="common">Sea sparkle</name>
    <name type="synonym">Red tide dinoflagellate</name>
    <dbReference type="NCBI Taxonomy" id="2966"/>
    <lineage>
        <taxon>Eukaryota</taxon>
        <taxon>Sar</taxon>
        <taxon>Alveolata</taxon>
        <taxon>Dinophyceae</taxon>
        <taxon>Noctilucales</taxon>
        <taxon>Noctilucaceae</taxon>
        <taxon>Noctiluca</taxon>
    </lineage>
</organism>
<accession>A0A7S1A6H9</accession>
<evidence type="ECO:0000313" key="1">
    <source>
        <dbReference type="EMBL" id="CAD8843968.1"/>
    </source>
</evidence>
<dbReference type="AlphaFoldDB" id="A0A7S1A6H9"/>